<sequence>MSKRSYAVEPVTAQVASCRLFAATDLGQVLVVEAADEAHLEAAQVVERWGEPHRAKQAVECLAVSSRSCPGTAGTSLVAVGRVGGHMDVMDAHTGAVRGRVCTAAADRESNAAPPSDSGDAAPDCDWTQQASWTVAANVLCMSVDGAESRLAVGSKGSELGVWDLHTQQRVFLGKGKKPNHIGLVDPAHNSAVAYLPGPDSSQVIVGTGKHRLRLYDVRAQRRPALDVDFGASRITSLAVEPDGLRAWAGDASGNVGVLDLRAARLAGALKGLTGSSRALACHSALPVLAIVSLDRFLRFYDTQSRKLLGKVFLKQPPTRVAFGLLRPNVAAEPEAQPNAGACVKKRRKQP</sequence>
<dbReference type="GO" id="GO:0005730">
    <property type="term" value="C:nucleolus"/>
    <property type="evidence" value="ECO:0007669"/>
    <property type="project" value="InterPro"/>
</dbReference>
<protein>
    <submittedName>
        <fullName evidence="1">Uncharacterized protein</fullName>
    </submittedName>
</protein>
<dbReference type="InterPro" id="IPR011047">
    <property type="entry name" value="Quinoprotein_ADH-like_sf"/>
</dbReference>
<dbReference type="GO" id="GO:0030687">
    <property type="term" value="C:preribosome, large subunit precursor"/>
    <property type="evidence" value="ECO:0007669"/>
    <property type="project" value="TreeGrafter"/>
</dbReference>
<dbReference type="AlphaFoldDB" id="A0AAW1SHG1"/>
<dbReference type="SUPFAM" id="SSF50998">
    <property type="entry name" value="Quinoprotein alcohol dehydrogenase-like"/>
    <property type="match status" value="1"/>
</dbReference>
<dbReference type="InterPro" id="IPR037379">
    <property type="entry name" value="WDR74/Nsa1"/>
</dbReference>
<organism evidence="1 2">
    <name type="scientific">Elliptochloris bilobata</name>
    <dbReference type="NCBI Taxonomy" id="381761"/>
    <lineage>
        <taxon>Eukaryota</taxon>
        <taxon>Viridiplantae</taxon>
        <taxon>Chlorophyta</taxon>
        <taxon>core chlorophytes</taxon>
        <taxon>Trebouxiophyceae</taxon>
        <taxon>Trebouxiophyceae incertae sedis</taxon>
        <taxon>Elliptochloris clade</taxon>
        <taxon>Elliptochloris</taxon>
    </lineage>
</organism>
<gene>
    <name evidence="1" type="ORF">WJX81_002564</name>
</gene>
<dbReference type="GO" id="GO:0042273">
    <property type="term" value="P:ribosomal large subunit biogenesis"/>
    <property type="evidence" value="ECO:0007669"/>
    <property type="project" value="InterPro"/>
</dbReference>
<name>A0AAW1SHG1_9CHLO</name>
<dbReference type="PANTHER" id="PTHR16038">
    <property type="entry name" value="NOP SEVEN ASSOCIATED PROTEIN 1"/>
    <property type="match status" value="1"/>
</dbReference>
<reference evidence="1 2" key="1">
    <citation type="journal article" date="2024" name="Nat. Commun.">
        <title>Phylogenomics reveals the evolutionary origins of lichenization in chlorophyte algae.</title>
        <authorList>
            <person name="Puginier C."/>
            <person name="Libourel C."/>
            <person name="Otte J."/>
            <person name="Skaloud P."/>
            <person name="Haon M."/>
            <person name="Grisel S."/>
            <person name="Petersen M."/>
            <person name="Berrin J.G."/>
            <person name="Delaux P.M."/>
            <person name="Dal Grande F."/>
            <person name="Keller J."/>
        </authorList>
    </citation>
    <scope>NUCLEOTIDE SEQUENCE [LARGE SCALE GENOMIC DNA]</scope>
    <source>
        <strain evidence="1 2">SAG 245.80</strain>
    </source>
</reference>
<keyword evidence="2" id="KW-1185">Reference proteome</keyword>
<comment type="caution">
    <text evidence="1">The sequence shown here is derived from an EMBL/GenBank/DDBJ whole genome shotgun (WGS) entry which is preliminary data.</text>
</comment>
<dbReference type="EMBL" id="JALJOU010000002">
    <property type="protein sequence ID" value="KAK9845794.1"/>
    <property type="molecule type" value="Genomic_DNA"/>
</dbReference>
<dbReference type="PANTHER" id="PTHR16038:SF4">
    <property type="entry name" value="WD REPEAT-CONTAINING PROTEIN 74"/>
    <property type="match status" value="1"/>
</dbReference>
<accession>A0AAW1SHG1</accession>
<evidence type="ECO:0000313" key="1">
    <source>
        <dbReference type="EMBL" id="KAK9845794.1"/>
    </source>
</evidence>
<dbReference type="InterPro" id="IPR015943">
    <property type="entry name" value="WD40/YVTN_repeat-like_dom_sf"/>
</dbReference>
<dbReference type="Gene3D" id="2.130.10.10">
    <property type="entry name" value="YVTN repeat-like/Quinoprotein amine dehydrogenase"/>
    <property type="match status" value="1"/>
</dbReference>
<evidence type="ECO:0000313" key="2">
    <source>
        <dbReference type="Proteomes" id="UP001445335"/>
    </source>
</evidence>
<dbReference type="Proteomes" id="UP001445335">
    <property type="component" value="Unassembled WGS sequence"/>
</dbReference>
<proteinExistence type="predicted"/>